<comment type="subcellular location">
    <subcellularLocation>
        <location evidence="2">Cell membrane</location>
        <topology evidence="2">Multi-pass membrane protein</topology>
    </subcellularLocation>
</comment>
<sequence>MRILDLYIGKILLRYIMVTIVVLLGLFTFVSFIDELGDLDRGSYGIMQVLQHVILSIPKTLYEVFPMAALIGSILGLSTLARDSELVVMRAAGISIQRIVFSVVKVGILLAVVAMIMGEVVSPYTETRALEVKAESIQNKGGRKGNFGVWMRDDNTYVNIGEVLPDLTLLNIKIFEFDNQNYLRFLSTAKQGEYSEDNQRWVLKGLRRTMINDESSAADEVTAAYWSTVVEPEILRVFQTKADQLSIWQLKNYIAHLKSNKQDTSSYELTFWSKIVTPFATLVMLILAVPFVFKESRSGNLGRSLFSGIMIGLAFFILNQAFSYFVTLFSIPPMLGAALPTMLVCALSIHMIRRIV</sequence>
<comment type="function">
    <text evidence="1">Part of the ABC transporter complex LptBFG involved in the translocation of lipopolysaccharide (LPS) from the inner membrane to the outer membrane.</text>
</comment>
<keyword evidence="5 9" id="KW-0812">Transmembrane</keyword>
<dbReference type="EMBL" id="QNRT01000004">
    <property type="protein sequence ID" value="RBP49235.1"/>
    <property type="molecule type" value="Genomic_DNA"/>
</dbReference>
<evidence type="ECO:0000256" key="7">
    <source>
        <dbReference type="ARBA" id="ARBA00023136"/>
    </source>
</evidence>
<dbReference type="NCBIfam" id="TIGR04408">
    <property type="entry name" value="LptG_lptG"/>
    <property type="match status" value="1"/>
</dbReference>
<evidence type="ECO:0000256" key="9">
    <source>
        <dbReference type="SAM" id="Phobius"/>
    </source>
</evidence>
<feature type="transmembrane region" description="Helical" evidence="9">
    <location>
        <begin position="53"/>
        <end position="78"/>
    </location>
</feature>
<name>A0A395JHC5_9GAMM</name>
<keyword evidence="7 9" id="KW-0472">Membrane</keyword>
<proteinExistence type="inferred from homology"/>
<feature type="transmembrane region" description="Helical" evidence="9">
    <location>
        <begin position="99"/>
        <end position="118"/>
    </location>
</feature>
<keyword evidence="4" id="KW-1003">Cell membrane</keyword>
<dbReference type="GO" id="GO:0055085">
    <property type="term" value="P:transmembrane transport"/>
    <property type="evidence" value="ECO:0007669"/>
    <property type="project" value="InterPro"/>
</dbReference>
<gene>
    <name evidence="10" type="ORF">DFR28_104163</name>
</gene>
<evidence type="ECO:0000313" key="11">
    <source>
        <dbReference type="Proteomes" id="UP000253083"/>
    </source>
</evidence>
<keyword evidence="6 9" id="KW-1133">Transmembrane helix</keyword>
<dbReference type="InterPro" id="IPR030923">
    <property type="entry name" value="LptG"/>
</dbReference>
<dbReference type="InParanoid" id="A0A395JHC5"/>
<evidence type="ECO:0000256" key="2">
    <source>
        <dbReference type="ARBA" id="ARBA00004651"/>
    </source>
</evidence>
<feature type="transmembrane region" description="Helical" evidence="9">
    <location>
        <begin position="331"/>
        <end position="352"/>
    </location>
</feature>
<dbReference type="GO" id="GO:0015920">
    <property type="term" value="P:lipopolysaccharide transport"/>
    <property type="evidence" value="ECO:0007669"/>
    <property type="project" value="TreeGrafter"/>
</dbReference>
<feature type="transmembrane region" description="Helical" evidence="9">
    <location>
        <begin position="305"/>
        <end position="325"/>
    </location>
</feature>
<accession>A0A395JHC5</accession>
<comment type="similarity">
    <text evidence="3">Belongs to the LptF/LptG family.</text>
</comment>
<feature type="transmembrane region" description="Helical" evidence="9">
    <location>
        <begin position="275"/>
        <end position="293"/>
    </location>
</feature>
<dbReference type="PANTHER" id="PTHR33529">
    <property type="entry name" value="SLR0882 PROTEIN-RELATED"/>
    <property type="match status" value="1"/>
</dbReference>
<dbReference type="InterPro" id="IPR005495">
    <property type="entry name" value="LptG/LptF_permease"/>
</dbReference>
<dbReference type="GO" id="GO:0043190">
    <property type="term" value="C:ATP-binding cassette (ABC) transporter complex"/>
    <property type="evidence" value="ECO:0007669"/>
    <property type="project" value="InterPro"/>
</dbReference>
<dbReference type="Proteomes" id="UP000253083">
    <property type="component" value="Unassembled WGS sequence"/>
</dbReference>
<feature type="transmembrane region" description="Helical" evidence="9">
    <location>
        <begin position="12"/>
        <end position="33"/>
    </location>
</feature>
<dbReference type="AlphaFoldDB" id="A0A395JHC5"/>
<evidence type="ECO:0000256" key="8">
    <source>
        <dbReference type="ARBA" id="ARBA00026081"/>
    </source>
</evidence>
<dbReference type="FunCoup" id="A0A395JHC5">
    <property type="interactions" value="186"/>
</dbReference>
<evidence type="ECO:0000256" key="1">
    <source>
        <dbReference type="ARBA" id="ARBA00002265"/>
    </source>
</evidence>
<evidence type="ECO:0000313" key="10">
    <source>
        <dbReference type="EMBL" id="RBP49235.1"/>
    </source>
</evidence>
<dbReference type="RefSeq" id="WP_113955100.1">
    <property type="nucleotide sequence ID" value="NZ_QNRT01000004.1"/>
</dbReference>
<evidence type="ECO:0000256" key="4">
    <source>
        <dbReference type="ARBA" id="ARBA00022475"/>
    </source>
</evidence>
<evidence type="ECO:0000256" key="5">
    <source>
        <dbReference type="ARBA" id="ARBA00022692"/>
    </source>
</evidence>
<dbReference type="Pfam" id="PF03739">
    <property type="entry name" value="LptF_LptG"/>
    <property type="match status" value="1"/>
</dbReference>
<keyword evidence="11" id="KW-1185">Reference proteome</keyword>
<evidence type="ECO:0000256" key="3">
    <source>
        <dbReference type="ARBA" id="ARBA00007725"/>
    </source>
</evidence>
<comment type="subunit">
    <text evidence="8">Component of the lipopolysaccharide transport and assembly complex. The LptBFG transporter is composed of two ATP-binding proteins (LptB) and two transmembrane proteins (LptF and LptG).</text>
</comment>
<organism evidence="10 11">
    <name type="scientific">Arenicella xantha</name>
    <dbReference type="NCBI Taxonomy" id="644221"/>
    <lineage>
        <taxon>Bacteria</taxon>
        <taxon>Pseudomonadati</taxon>
        <taxon>Pseudomonadota</taxon>
        <taxon>Gammaproteobacteria</taxon>
        <taxon>Arenicellales</taxon>
        <taxon>Arenicellaceae</taxon>
        <taxon>Arenicella</taxon>
    </lineage>
</organism>
<protein>
    <submittedName>
        <fullName evidence="10">Lipopolysaccharide export system permease protein</fullName>
    </submittedName>
</protein>
<dbReference type="PANTHER" id="PTHR33529:SF2">
    <property type="entry name" value="LIPOPOLYSACCHARIDE EXPORT SYSTEM PERMEASE PROTEIN LPTG"/>
    <property type="match status" value="1"/>
</dbReference>
<comment type="caution">
    <text evidence="10">The sequence shown here is derived from an EMBL/GenBank/DDBJ whole genome shotgun (WGS) entry which is preliminary data.</text>
</comment>
<evidence type="ECO:0000256" key="6">
    <source>
        <dbReference type="ARBA" id="ARBA00022989"/>
    </source>
</evidence>
<reference evidence="10 11" key="1">
    <citation type="submission" date="2018-06" db="EMBL/GenBank/DDBJ databases">
        <title>Genomic Encyclopedia of Type Strains, Phase IV (KMG-IV): sequencing the most valuable type-strain genomes for metagenomic binning, comparative biology and taxonomic classification.</title>
        <authorList>
            <person name="Goeker M."/>
        </authorList>
    </citation>
    <scope>NUCLEOTIDE SEQUENCE [LARGE SCALE GENOMIC DNA]</scope>
    <source>
        <strain evidence="10 11">DSM 24032</strain>
    </source>
</reference>
<dbReference type="OrthoDB" id="9776227at2"/>